<keyword evidence="4" id="KW-0067">ATP-binding</keyword>
<evidence type="ECO:0000256" key="2">
    <source>
        <dbReference type="ARBA" id="ARBA00022741"/>
    </source>
</evidence>
<protein>
    <submittedName>
        <fullName evidence="5">Uncharacterized protein</fullName>
    </submittedName>
</protein>
<keyword evidence="6" id="KW-1185">Reference proteome</keyword>
<keyword evidence="3" id="KW-0418">Kinase</keyword>
<accession>A0ABC8SPQ8</accession>
<dbReference type="InterPro" id="IPR011009">
    <property type="entry name" value="Kinase-like_dom_sf"/>
</dbReference>
<dbReference type="EMBL" id="CAUOFW020003310">
    <property type="protein sequence ID" value="CAK9159168.1"/>
    <property type="molecule type" value="Genomic_DNA"/>
</dbReference>
<feature type="non-terminal residue" evidence="5">
    <location>
        <position position="1"/>
    </location>
</feature>
<keyword evidence="2" id="KW-0547">Nucleotide-binding</keyword>
<evidence type="ECO:0000256" key="3">
    <source>
        <dbReference type="ARBA" id="ARBA00022777"/>
    </source>
</evidence>
<dbReference type="InterPro" id="IPR052059">
    <property type="entry name" value="CR_Ser/Thr_kinase"/>
</dbReference>
<evidence type="ECO:0000313" key="5">
    <source>
        <dbReference type="EMBL" id="CAK9159168.1"/>
    </source>
</evidence>
<organism evidence="5 6">
    <name type="scientific">Ilex paraguariensis</name>
    <name type="common">yerba mate</name>
    <dbReference type="NCBI Taxonomy" id="185542"/>
    <lineage>
        <taxon>Eukaryota</taxon>
        <taxon>Viridiplantae</taxon>
        <taxon>Streptophyta</taxon>
        <taxon>Embryophyta</taxon>
        <taxon>Tracheophyta</taxon>
        <taxon>Spermatophyta</taxon>
        <taxon>Magnoliopsida</taxon>
        <taxon>eudicotyledons</taxon>
        <taxon>Gunneridae</taxon>
        <taxon>Pentapetalae</taxon>
        <taxon>asterids</taxon>
        <taxon>campanulids</taxon>
        <taxon>Aquifoliales</taxon>
        <taxon>Aquifoliaceae</taxon>
        <taxon>Ilex</taxon>
    </lineage>
</organism>
<proteinExistence type="predicted"/>
<sequence>RPIEPRRESDDQNLVLVDWVFSCWRRGEILQVIDPNLGTDYIADEVKLVLLGLLCSQSEPVARPSMRQILQYLEASILLPDLSSLGISAIGLTFANRQSFVLGK</sequence>
<dbReference type="Proteomes" id="UP001642360">
    <property type="component" value="Unassembled WGS sequence"/>
</dbReference>
<dbReference type="SUPFAM" id="SSF56112">
    <property type="entry name" value="Protein kinase-like (PK-like)"/>
    <property type="match status" value="1"/>
</dbReference>
<evidence type="ECO:0000256" key="4">
    <source>
        <dbReference type="ARBA" id="ARBA00022840"/>
    </source>
</evidence>
<gene>
    <name evidence="5" type="ORF">ILEXP_LOCUS27852</name>
</gene>
<keyword evidence="1" id="KW-0808">Transferase</keyword>
<dbReference type="GO" id="GO:0016301">
    <property type="term" value="F:kinase activity"/>
    <property type="evidence" value="ECO:0007669"/>
    <property type="project" value="UniProtKB-KW"/>
</dbReference>
<dbReference type="Gene3D" id="1.10.510.10">
    <property type="entry name" value="Transferase(Phosphotransferase) domain 1"/>
    <property type="match status" value="1"/>
</dbReference>
<evidence type="ECO:0000313" key="6">
    <source>
        <dbReference type="Proteomes" id="UP001642360"/>
    </source>
</evidence>
<dbReference type="GO" id="GO:0005524">
    <property type="term" value="F:ATP binding"/>
    <property type="evidence" value="ECO:0007669"/>
    <property type="project" value="UniProtKB-KW"/>
</dbReference>
<name>A0ABC8SPQ8_9AQUA</name>
<evidence type="ECO:0000256" key="1">
    <source>
        <dbReference type="ARBA" id="ARBA00022679"/>
    </source>
</evidence>
<reference evidence="5 6" key="1">
    <citation type="submission" date="2024-02" db="EMBL/GenBank/DDBJ databases">
        <authorList>
            <person name="Vignale AGUSTIN F."/>
            <person name="Sosa J E."/>
            <person name="Modenutti C."/>
        </authorList>
    </citation>
    <scope>NUCLEOTIDE SEQUENCE [LARGE SCALE GENOMIC DNA]</scope>
</reference>
<dbReference type="PANTHER" id="PTHR47973">
    <property type="entry name" value="CYSTEINE-RICH RECEPTOR-LIKE PROTEIN KINASE 3"/>
    <property type="match status" value="1"/>
</dbReference>
<comment type="caution">
    <text evidence="5">The sequence shown here is derived from an EMBL/GenBank/DDBJ whole genome shotgun (WGS) entry which is preliminary data.</text>
</comment>
<dbReference type="AlphaFoldDB" id="A0ABC8SPQ8"/>